<dbReference type="GeneID" id="18869673"/>
<sequence length="256" mass="29845">MSKHLVLLPCHAIWKGGPTTGLARNEWHLVDFQIVGQDHLVFRDQILQSISILQQDPDAYVIISGGETKKQAGPMSEALSYYLLASELCKDETVLSRIHTEVFARDSFENVIFSICRYYELFKMYPDKITIIGFEFKRVRFMTHHLQQALKYPLDKVDYIGHSPKPELSEQDTIEYFKDLEESEYKHAVKHFQSDWYGLADSLNKKKLARNPFNRYHGYIYSNPSLSDFLHAIQDGSTQTNELIRNLIDHNLWINN</sequence>
<dbReference type="InParanoid" id="G3AFU1"/>
<keyword evidence="2" id="KW-1185">Reference proteome</keyword>
<organism evidence="2">
    <name type="scientific">Spathaspora passalidarum (strain NRRL Y-27907 / 11-Y1)</name>
    <dbReference type="NCBI Taxonomy" id="619300"/>
    <lineage>
        <taxon>Eukaryota</taxon>
        <taxon>Fungi</taxon>
        <taxon>Dikarya</taxon>
        <taxon>Ascomycota</taxon>
        <taxon>Saccharomycotina</taxon>
        <taxon>Pichiomycetes</taxon>
        <taxon>Debaryomycetaceae</taxon>
        <taxon>Spathaspora</taxon>
    </lineage>
</organism>
<name>G3AFU1_SPAPN</name>
<dbReference type="PANTHER" id="PTHR28110">
    <property type="entry name" value="TRANSMEMBRANE PROTEIN"/>
    <property type="match status" value="1"/>
</dbReference>
<reference evidence="1 2" key="1">
    <citation type="journal article" date="2011" name="Proc. Natl. Acad. Sci. U.S.A.">
        <title>Comparative genomics of xylose-fermenting fungi for enhanced biofuel production.</title>
        <authorList>
            <person name="Wohlbach D.J."/>
            <person name="Kuo A."/>
            <person name="Sato T.K."/>
            <person name="Potts K.M."/>
            <person name="Salamov A.A."/>
            <person name="LaButti K.M."/>
            <person name="Sun H."/>
            <person name="Clum A."/>
            <person name="Pangilinan J.L."/>
            <person name="Lindquist E.A."/>
            <person name="Lucas S."/>
            <person name="Lapidus A."/>
            <person name="Jin M."/>
            <person name="Gunawan C."/>
            <person name="Balan V."/>
            <person name="Dale B.E."/>
            <person name="Jeffries T.W."/>
            <person name="Zinkel R."/>
            <person name="Barry K.W."/>
            <person name="Grigoriev I.V."/>
            <person name="Gasch A.P."/>
        </authorList>
    </citation>
    <scope>NUCLEOTIDE SEQUENCE [LARGE SCALE GENOMIC DNA]</scope>
    <source>
        <strain evidence="2">NRRL Y-27907 / 11-Y1</strain>
    </source>
</reference>
<dbReference type="OrthoDB" id="4699125at2759"/>
<evidence type="ECO:0000313" key="1">
    <source>
        <dbReference type="EMBL" id="EGW35081.1"/>
    </source>
</evidence>
<accession>G3AFU1</accession>
<dbReference type="Proteomes" id="UP000000709">
    <property type="component" value="Unassembled WGS sequence"/>
</dbReference>
<dbReference type="EMBL" id="GL996499">
    <property type="protein sequence ID" value="EGW35081.1"/>
    <property type="molecule type" value="Genomic_DNA"/>
</dbReference>
<evidence type="ECO:0008006" key="3">
    <source>
        <dbReference type="Google" id="ProtNLM"/>
    </source>
</evidence>
<dbReference type="PANTHER" id="PTHR28110:SF1">
    <property type="entry name" value="TRANSMEMBRANE PROTEIN"/>
    <property type="match status" value="1"/>
</dbReference>
<dbReference type="AlphaFoldDB" id="G3AFU1"/>
<dbReference type="HOGENOM" id="CLU_048479_1_1_1"/>
<proteinExistence type="predicted"/>
<dbReference type="OMA" id="DLYGCHG"/>
<evidence type="ECO:0000313" key="2">
    <source>
        <dbReference type="Proteomes" id="UP000000709"/>
    </source>
</evidence>
<dbReference type="RefSeq" id="XP_007372493.1">
    <property type="nucleotide sequence ID" value="XM_007372431.1"/>
</dbReference>
<dbReference type="FunCoup" id="G3AFU1">
    <property type="interactions" value="56"/>
</dbReference>
<dbReference type="KEGG" id="spaa:SPAPADRAFT_132612"/>
<gene>
    <name evidence="1" type="ORF">SPAPADRAFT_132612</name>
</gene>
<dbReference type="GO" id="GO:0005737">
    <property type="term" value="C:cytoplasm"/>
    <property type="evidence" value="ECO:0007669"/>
    <property type="project" value="TreeGrafter"/>
</dbReference>
<dbReference type="InterPro" id="IPR055323">
    <property type="entry name" value="C57A10.07/YOR238W"/>
</dbReference>
<protein>
    <recommendedName>
        <fullName evidence="3">DUF218 domain-containing protein</fullName>
    </recommendedName>
</protein>
<dbReference type="eggNOG" id="KOG4533">
    <property type="taxonomic scope" value="Eukaryota"/>
</dbReference>